<dbReference type="Pfam" id="PF01527">
    <property type="entry name" value="HTH_Tnp_1"/>
    <property type="match status" value="1"/>
</dbReference>
<dbReference type="OrthoDB" id="936265at2"/>
<dbReference type="InterPro" id="IPR036397">
    <property type="entry name" value="RNaseH_sf"/>
</dbReference>
<dbReference type="SUPFAM" id="SSF53098">
    <property type="entry name" value="Ribonuclease H-like"/>
    <property type="match status" value="1"/>
</dbReference>
<dbReference type="InterPro" id="IPR012337">
    <property type="entry name" value="RNaseH-like_sf"/>
</dbReference>
<dbReference type="RefSeq" id="WP_092730308.1">
    <property type="nucleotide sequence ID" value="NZ_FMXE01000016.1"/>
</dbReference>
<sequence>MKKQTRRKFTPEFKAKVALEAVKNQQTLAELGLKFELSPVIISKWKGEFLENMSSVFEKGMKNEEEQGPDVDELYAQIGKLKSRERVFKKKLQETGDMKGRINLIEPHSGTLSIRAQCSVLGVSRSNLYYKPKEEKAENLEMMLLMDKHLINHPTEGVNSMVYWLTALGFVVGHKRIRRLFKVMGRQTLYRRKNLTKAGLREYIRPYLLRNLKIDRANQVWVTDITYVPMAKGFMYLTAVMDVYSRKILAWGLSNSQDAAWCLQVVQEAILRYGKPEIINSDQGSQYTSARWIDYLQSQEIEISMDGKGRALDNVWIERFWKSIKYDYIYLNPCKDGFELADGIKAHMDYYNQKTHHTTEQKPNDRYEKKPVKQAA</sequence>
<evidence type="ECO:0000313" key="4">
    <source>
        <dbReference type="Proteomes" id="UP000198756"/>
    </source>
</evidence>
<evidence type="ECO:0000313" key="3">
    <source>
        <dbReference type="EMBL" id="SDA80474.1"/>
    </source>
</evidence>
<dbReference type="PANTHER" id="PTHR46889:SF4">
    <property type="entry name" value="TRANSPOSASE INSO FOR INSERTION SEQUENCE ELEMENT IS911B-RELATED"/>
    <property type="match status" value="1"/>
</dbReference>
<proteinExistence type="predicted"/>
<dbReference type="InterPro" id="IPR050900">
    <property type="entry name" value="Transposase_IS3/IS150/IS904"/>
</dbReference>
<dbReference type="GO" id="GO:0004803">
    <property type="term" value="F:transposase activity"/>
    <property type="evidence" value="ECO:0007669"/>
    <property type="project" value="InterPro"/>
</dbReference>
<reference evidence="4" key="1">
    <citation type="submission" date="2016-10" db="EMBL/GenBank/DDBJ databases">
        <authorList>
            <person name="Varghese N."/>
            <person name="Submissions S."/>
        </authorList>
    </citation>
    <scope>NUCLEOTIDE SEQUENCE [LARGE SCALE GENOMIC DNA]</scope>
    <source>
        <strain evidence="4">DSM 22703</strain>
    </source>
</reference>
<dbReference type="GO" id="GO:0006313">
    <property type="term" value="P:DNA transposition"/>
    <property type="evidence" value="ECO:0007669"/>
    <property type="project" value="InterPro"/>
</dbReference>
<gene>
    <name evidence="3" type="ORF">SAMN03080617_02433</name>
</gene>
<name>A0A1G5YE23_9BACT</name>
<dbReference type="InterPro" id="IPR001584">
    <property type="entry name" value="Integrase_cat-core"/>
</dbReference>
<dbReference type="Pfam" id="PF00665">
    <property type="entry name" value="rve"/>
    <property type="match status" value="1"/>
</dbReference>
<dbReference type="Gene3D" id="3.30.420.10">
    <property type="entry name" value="Ribonuclease H-like superfamily/Ribonuclease H"/>
    <property type="match status" value="1"/>
</dbReference>
<dbReference type="Proteomes" id="UP000198756">
    <property type="component" value="Unassembled WGS sequence"/>
</dbReference>
<evidence type="ECO:0000256" key="1">
    <source>
        <dbReference type="SAM" id="MobiDB-lite"/>
    </source>
</evidence>
<protein>
    <submittedName>
        <fullName evidence="3">Putative transposase</fullName>
    </submittedName>
</protein>
<keyword evidence="4" id="KW-1185">Reference proteome</keyword>
<dbReference type="InterPro" id="IPR010921">
    <property type="entry name" value="Trp_repressor/repl_initiator"/>
</dbReference>
<dbReference type="SUPFAM" id="SSF48295">
    <property type="entry name" value="TrpR-like"/>
    <property type="match status" value="1"/>
</dbReference>
<dbReference type="EMBL" id="FMXE01000016">
    <property type="protein sequence ID" value="SDA80474.1"/>
    <property type="molecule type" value="Genomic_DNA"/>
</dbReference>
<dbReference type="InterPro" id="IPR048020">
    <property type="entry name" value="Transpos_IS3"/>
</dbReference>
<evidence type="ECO:0000259" key="2">
    <source>
        <dbReference type="PROSITE" id="PS50994"/>
    </source>
</evidence>
<dbReference type="PROSITE" id="PS50994">
    <property type="entry name" value="INTEGRASE"/>
    <property type="match status" value="1"/>
</dbReference>
<dbReference type="InterPro" id="IPR002514">
    <property type="entry name" value="Transposase_8"/>
</dbReference>
<feature type="compositionally biased region" description="Basic and acidic residues" evidence="1">
    <location>
        <begin position="357"/>
        <end position="376"/>
    </location>
</feature>
<dbReference type="STRING" id="279824.SAMN03080617_02433"/>
<accession>A0A1G5YE23</accession>
<dbReference type="GO" id="GO:0015074">
    <property type="term" value="P:DNA integration"/>
    <property type="evidence" value="ECO:0007669"/>
    <property type="project" value="InterPro"/>
</dbReference>
<dbReference type="PANTHER" id="PTHR46889">
    <property type="entry name" value="TRANSPOSASE INSF FOR INSERTION SEQUENCE IS3B-RELATED"/>
    <property type="match status" value="1"/>
</dbReference>
<feature type="region of interest" description="Disordered" evidence="1">
    <location>
        <begin position="355"/>
        <end position="376"/>
    </location>
</feature>
<dbReference type="NCBIfam" id="NF033516">
    <property type="entry name" value="transpos_IS3"/>
    <property type="match status" value="1"/>
</dbReference>
<feature type="domain" description="Integrase catalytic" evidence="2">
    <location>
        <begin position="202"/>
        <end position="371"/>
    </location>
</feature>
<dbReference type="AlphaFoldDB" id="A0A1G5YE23"/>
<organism evidence="3 4">
    <name type="scientific">Algoriphagus alkaliphilus</name>
    <dbReference type="NCBI Taxonomy" id="279824"/>
    <lineage>
        <taxon>Bacteria</taxon>
        <taxon>Pseudomonadati</taxon>
        <taxon>Bacteroidota</taxon>
        <taxon>Cytophagia</taxon>
        <taxon>Cytophagales</taxon>
        <taxon>Cyclobacteriaceae</taxon>
        <taxon>Algoriphagus</taxon>
    </lineage>
</organism>
<dbReference type="GO" id="GO:0043565">
    <property type="term" value="F:sequence-specific DNA binding"/>
    <property type="evidence" value="ECO:0007669"/>
    <property type="project" value="InterPro"/>
</dbReference>